<feature type="compositionally biased region" description="Low complexity" evidence="3">
    <location>
        <begin position="1"/>
        <end position="17"/>
    </location>
</feature>
<comment type="caution">
    <text evidence="5">The sequence shown here is derived from an EMBL/GenBank/DDBJ whole genome shotgun (WGS) entry which is preliminary data.</text>
</comment>
<dbReference type="InterPro" id="IPR027417">
    <property type="entry name" value="P-loop_NTPase"/>
</dbReference>
<dbReference type="InterPro" id="IPR027640">
    <property type="entry name" value="Kinesin-like_fam"/>
</dbReference>
<dbReference type="GO" id="GO:0005875">
    <property type="term" value="C:microtubule associated complex"/>
    <property type="evidence" value="ECO:0007669"/>
    <property type="project" value="TreeGrafter"/>
</dbReference>
<dbReference type="AlphaFoldDB" id="A0A2U1LQZ3"/>
<dbReference type="GO" id="GO:0005524">
    <property type="term" value="F:ATP binding"/>
    <property type="evidence" value="ECO:0007669"/>
    <property type="project" value="UniProtKB-UniRule"/>
</dbReference>
<organism evidence="5 6">
    <name type="scientific">Artemisia annua</name>
    <name type="common">Sweet wormwood</name>
    <dbReference type="NCBI Taxonomy" id="35608"/>
    <lineage>
        <taxon>Eukaryota</taxon>
        <taxon>Viridiplantae</taxon>
        <taxon>Streptophyta</taxon>
        <taxon>Embryophyta</taxon>
        <taxon>Tracheophyta</taxon>
        <taxon>Spermatophyta</taxon>
        <taxon>Magnoliopsida</taxon>
        <taxon>eudicotyledons</taxon>
        <taxon>Gunneridae</taxon>
        <taxon>Pentapetalae</taxon>
        <taxon>asterids</taxon>
        <taxon>campanulids</taxon>
        <taxon>Asterales</taxon>
        <taxon>Asteraceae</taxon>
        <taxon>Asteroideae</taxon>
        <taxon>Anthemideae</taxon>
        <taxon>Artemisiinae</taxon>
        <taxon>Artemisia</taxon>
    </lineage>
</organism>
<name>A0A2U1LQZ3_ARTAN</name>
<dbReference type="SMART" id="SM00129">
    <property type="entry name" value="KISc"/>
    <property type="match status" value="1"/>
</dbReference>
<dbReference type="GO" id="GO:0051231">
    <property type="term" value="P:spindle elongation"/>
    <property type="evidence" value="ECO:0007669"/>
    <property type="project" value="TreeGrafter"/>
</dbReference>
<feature type="binding site" evidence="2">
    <location>
        <begin position="123"/>
        <end position="130"/>
    </location>
    <ligand>
        <name>ATP</name>
        <dbReference type="ChEBI" id="CHEBI:30616"/>
    </ligand>
</feature>
<sequence length="147" mass="16105">MASGSTKNMSNNNNASVKNDKHHVTPPTTVKTAGESGRVRVAVRLRPKNADDLISDADYFDCVELQPELKRLKLKKNNWSSESYRFDEVFTEAASQMRVYEAVAKPVVEGVLNGYNGTIMAYGQTGTGKTFTLGKLGKDDASERGIT</sequence>
<dbReference type="EMBL" id="PKPP01008168">
    <property type="protein sequence ID" value="PWA51415.1"/>
    <property type="molecule type" value="Genomic_DNA"/>
</dbReference>
<dbReference type="SUPFAM" id="SSF52540">
    <property type="entry name" value="P-loop containing nucleoside triphosphate hydrolases"/>
    <property type="match status" value="1"/>
</dbReference>
<keyword evidence="6" id="KW-1185">Reference proteome</keyword>
<keyword evidence="2" id="KW-0067">ATP-binding</keyword>
<dbReference type="Proteomes" id="UP000245207">
    <property type="component" value="Unassembled WGS sequence"/>
</dbReference>
<dbReference type="GO" id="GO:0008017">
    <property type="term" value="F:microtubule binding"/>
    <property type="evidence" value="ECO:0007669"/>
    <property type="project" value="InterPro"/>
</dbReference>
<dbReference type="PANTHER" id="PTHR47969:SF29">
    <property type="entry name" value="KINESIN-LIKE PROTEIN"/>
    <property type="match status" value="1"/>
</dbReference>
<keyword evidence="2" id="KW-0547">Nucleotide-binding</keyword>
<evidence type="ECO:0000256" key="1">
    <source>
        <dbReference type="ARBA" id="ARBA00023175"/>
    </source>
</evidence>
<keyword evidence="1 2" id="KW-0505">Motor protein</keyword>
<protein>
    <submittedName>
        <fullName evidence="5">Kinesin-like protein KIN-UC</fullName>
    </submittedName>
</protein>
<dbReference type="GO" id="GO:0007052">
    <property type="term" value="P:mitotic spindle organization"/>
    <property type="evidence" value="ECO:0007669"/>
    <property type="project" value="TreeGrafter"/>
</dbReference>
<proteinExistence type="inferred from homology"/>
<dbReference type="PROSITE" id="PS50067">
    <property type="entry name" value="KINESIN_MOTOR_2"/>
    <property type="match status" value="1"/>
</dbReference>
<evidence type="ECO:0000256" key="3">
    <source>
        <dbReference type="SAM" id="MobiDB-lite"/>
    </source>
</evidence>
<feature type="region of interest" description="Disordered" evidence="3">
    <location>
        <begin position="1"/>
        <end position="35"/>
    </location>
</feature>
<dbReference type="Pfam" id="PF00225">
    <property type="entry name" value="Kinesin"/>
    <property type="match status" value="1"/>
</dbReference>
<dbReference type="PANTHER" id="PTHR47969">
    <property type="entry name" value="CHROMOSOME-ASSOCIATED KINESIN KIF4A-RELATED"/>
    <property type="match status" value="1"/>
</dbReference>
<evidence type="ECO:0000313" key="6">
    <source>
        <dbReference type="Proteomes" id="UP000245207"/>
    </source>
</evidence>
<comment type="similarity">
    <text evidence="2">Belongs to the TRAFAC class myosin-kinesin ATPase superfamily. Kinesin family.</text>
</comment>
<evidence type="ECO:0000256" key="2">
    <source>
        <dbReference type="PROSITE-ProRule" id="PRU00283"/>
    </source>
</evidence>
<dbReference type="InterPro" id="IPR001752">
    <property type="entry name" value="Kinesin_motor_dom"/>
</dbReference>
<evidence type="ECO:0000313" key="5">
    <source>
        <dbReference type="EMBL" id="PWA51415.1"/>
    </source>
</evidence>
<accession>A0A2U1LQZ3</accession>
<dbReference type="InterPro" id="IPR036961">
    <property type="entry name" value="Kinesin_motor_dom_sf"/>
</dbReference>
<evidence type="ECO:0000259" key="4">
    <source>
        <dbReference type="PROSITE" id="PS50067"/>
    </source>
</evidence>
<dbReference type="Gene3D" id="3.40.850.10">
    <property type="entry name" value="Kinesin motor domain"/>
    <property type="match status" value="1"/>
</dbReference>
<dbReference type="OrthoDB" id="3176171at2759"/>
<gene>
    <name evidence="5" type="ORF">CTI12_AA464300</name>
</gene>
<dbReference type="GO" id="GO:0003777">
    <property type="term" value="F:microtubule motor activity"/>
    <property type="evidence" value="ECO:0007669"/>
    <property type="project" value="InterPro"/>
</dbReference>
<dbReference type="STRING" id="35608.A0A2U1LQZ3"/>
<dbReference type="GO" id="GO:0007018">
    <property type="term" value="P:microtubule-based movement"/>
    <property type="evidence" value="ECO:0007669"/>
    <property type="project" value="InterPro"/>
</dbReference>
<feature type="domain" description="Kinesin motor" evidence="4">
    <location>
        <begin position="38"/>
        <end position="147"/>
    </location>
</feature>
<reference evidence="5 6" key="1">
    <citation type="journal article" date="2018" name="Mol. Plant">
        <title>The genome of Artemisia annua provides insight into the evolution of Asteraceae family and artemisinin biosynthesis.</title>
        <authorList>
            <person name="Shen Q."/>
            <person name="Zhang L."/>
            <person name="Liao Z."/>
            <person name="Wang S."/>
            <person name="Yan T."/>
            <person name="Shi P."/>
            <person name="Liu M."/>
            <person name="Fu X."/>
            <person name="Pan Q."/>
            <person name="Wang Y."/>
            <person name="Lv Z."/>
            <person name="Lu X."/>
            <person name="Zhang F."/>
            <person name="Jiang W."/>
            <person name="Ma Y."/>
            <person name="Chen M."/>
            <person name="Hao X."/>
            <person name="Li L."/>
            <person name="Tang Y."/>
            <person name="Lv G."/>
            <person name="Zhou Y."/>
            <person name="Sun X."/>
            <person name="Brodelius P.E."/>
            <person name="Rose J.K.C."/>
            <person name="Tang K."/>
        </authorList>
    </citation>
    <scope>NUCLEOTIDE SEQUENCE [LARGE SCALE GENOMIC DNA]</scope>
    <source>
        <strain evidence="6">cv. Huhao1</strain>
        <tissue evidence="5">Leaf</tissue>
    </source>
</reference>